<dbReference type="AlphaFoldDB" id="A0A6C1KH43"/>
<dbReference type="InterPro" id="IPR035919">
    <property type="entry name" value="EAL_sf"/>
</dbReference>
<feature type="domain" description="EAL" evidence="3">
    <location>
        <begin position="523"/>
        <end position="773"/>
    </location>
</feature>
<protein>
    <submittedName>
        <fullName evidence="5">EAL domain-containing protein</fullName>
    </submittedName>
</protein>
<sequence>MASGGEAGMDTPAGGEQGPDKARRQDRRSLVPLVVFAALMILCILVATAWFVRTARRDGIDDRRRELANLALTLAEQTARVFQGLEFVQDDLIGHMREQEVESRSQLHKMMGTKAVHILLRARISALPQVDWFSIVDDTGQLVNASRTWPVPDVNISERDVFQVLSDPQGPRLFVGEPVTSPRTRRIVIPIATRFTTQAGGFLGLVQGALEQSYLERFYGAIQLGPDGMIALVRTDGALLARHPGSAGLADHNPALRARTIGAVYAAVADGHLPAGALDKKGRIAAFQPLAGLPLAVVVSDSRSAVDGVLWQRALPLVLASGLLCCAIALITHGAARLIRRERAFAAVEHALARIDPLTGLANRLAFTERLEALLAAPGTPAFSLHCVDLDDFKAVNDTLGHEAGDRLLRAFAARIGSRLAPEDMAARLGGDEFGILRLGTTSEQEAMAFADALVDAVEEPFVIGHHRVTGGCSVGLALCPVNGTTAAQLLHNGDLALYRAKSDGRGVARAFAEEMETSASVRRTLEADLHAAWRERRFVLAFQPIFEAPTGRLAGFEALARWPHPEHGLVPPEVFIAVAEETGLIRPLGAWVLREACHTATTWPAHLFVSVNLSPHQFRGAQTDQLVRTALEGSGLSPRRLELEITESTLLKQGPMVRTILEQFAAEGITVALDDFGTGYSSLAYLRTLNIGRIKVDRSFVDDVERSPQSLAIVRAIVGLARTLSLRCTAEGIETEAQRRILAEEGCTHLQGFFLGRPATAEDALSLARSAAA</sequence>
<dbReference type="CDD" id="cd12915">
    <property type="entry name" value="PDC2_DGC_like"/>
    <property type="match status" value="1"/>
</dbReference>
<dbReference type="InterPro" id="IPR001633">
    <property type="entry name" value="EAL_dom"/>
</dbReference>
<dbReference type="Pfam" id="PF00563">
    <property type="entry name" value="EAL"/>
    <property type="match status" value="1"/>
</dbReference>
<dbReference type="Pfam" id="PF00990">
    <property type="entry name" value="GGDEF"/>
    <property type="match status" value="1"/>
</dbReference>
<dbReference type="InterPro" id="IPR043128">
    <property type="entry name" value="Rev_trsase/Diguanyl_cyclase"/>
</dbReference>
<gene>
    <name evidence="5" type="ORF">FBQ73_12380</name>
</gene>
<dbReference type="InterPro" id="IPR029787">
    <property type="entry name" value="Nucleotide_cyclase"/>
</dbReference>
<dbReference type="Gene3D" id="3.20.20.450">
    <property type="entry name" value="EAL domain"/>
    <property type="match status" value="1"/>
</dbReference>
<dbReference type="NCBIfam" id="TIGR00254">
    <property type="entry name" value="GGDEF"/>
    <property type="match status" value="1"/>
</dbReference>
<dbReference type="PROSITE" id="PS50883">
    <property type="entry name" value="EAL"/>
    <property type="match status" value="1"/>
</dbReference>
<dbReference type="InterPro" id="IPR052155">
    <property type="entry name" value="Biofilm_reg_signaling"/>
</dbReference>
<name>A0A6C1KH43_XANAU</name>
<dbReference type="Proteomes" id="UP000305131">
    <property type="component" value="Unassembled WGS sequence"/>
</dbReference>
<dbReference type="CDD" id="cd12914">
    <property type="entry name" value="PDC1_DGC_like"/>
    <property type="match status" value="1"/>
</dbReference>
<reference evidence="5 6" key="1">
    <citation type="submission" date="2019-05" db="EMBL/GenBank/DDBJ databases">
        <authorList>
            <person name="Zhou X."/>
        </authorList>
    </citation>
    <scope>NUCLEOTIDE SEQUENCE [LARGE SCALE GENOMIC DNA]</scope>
    <source>
        <strain evidence="5 6">DSM 432</strain>
    </source>
</reference>
<feature type="domain" description="GGDEF" evidence="4">
    <location>
        <begin position="381"/>
        <end position="514"/>
    </location>
</feature>
<evidence type="ECO:0000313" key="6">
    <source>
        <dbReference type="Proteomes" id="UP000305131"/>
    </source>
</evidence>
<evidence type="ECO:0000259" key="3">
    <source>
        <dbReference type="PROSITE" id="PS50883"/>
    </source>
</evidence>
<dbReference type="SUPFAM" id="SSF141868">
    <property type="entry name" value="EAL domain-like"/>
    <property type="match status" value="1"/>
</dbReference>
<accession>A0A6C1KH43</accession>
<dbReference type="PANTHER" id="PTHR44757:SF2">
    <property type="entry name" value="BIOFILM ARCHITECTURE MAINTENANCE PROTEIN MBAA"/>
    <property type="match status" value="1"/>
</dbReference>
<evidence type="ECO:0000313" key="5">
    <source>
        <dbReference type="EMBL" id="TLX42444.1"/>
    </source>
</evidence>
<keyword evidence="2" id="KW-0472">Membrane</keyword>
<organism evidence="5 6">
    <name type="scientific">Xanthobacter autotrophicus</name>
    <dbReference type="NCBI Taxonomy" id="280"/>
    <lineage>
        <taxon>Bacteria</taxon>
        <taxon>Pseudomonadati</taxon>
        <taxon>Pseudomonadota</taxon>
        <taxon>Alphaproteobacteria</taxon>
        <taxon>Hyphomicrobiales</taxon>
        <taxon>Xanthobacteraceae</taxon>
        <taxon>Xanthobacter</taxon>
    </lineage>
</organism>
<comment type="caution">
    <text evidence="5">The sequence shown here is derived from an EMBL/GenBank/DDBJ whole genome shotgun (WGS) entry which is preliminary data.</text>
</comment>
<dbReference type="EMBL" id="VAUP01000028">
    <property type="protein sequence ID" value="TLX42444.1"/>
    <property type="molecule type" value="Genomic_DNA"/>
</dbReference>
<dbReference type="CDD" id="cd01949">
    <property type="entry name" value="GGDEF"/>
    <property type="match status" value="1"/>
</dbReference>
<feature type="transmembrane region" description="Helical" evidence="2">
    <location>
        <begin position="30"/>
        <end position="52"/>
    </location>
</feature>
<dbReference type="PANTHER" id="PTHR44757">
    <property type="entry name" value="DIGUANYLATE CYCLASE DGCP"/>
    <property type="match status" value="1"/>
</dbReference>
<dbReference type="OrthoDB" id="9814202at2"/>
<keyword evidence="2" id="KW-0812">Transmembrane</keyword>
<dbReference type="SUPFAM" id="SSF55073">
    <property type="entry name" value="Nucleotide cyclase"/>
    <property type="match status" value="1"/>
</dbReference>
<dbReference type="SMART" id="SM00052">
    <property type="entry name" value="EAL"/>
    <property type="match status" value="1"/>
</dbReference>
<feature type="region of interest" description="Disordered" evidence="1">
    <location>
        <begin position="1"/>
        <end position="24"/>
    </location>
</feature>
<evidence type="ECO:0000259" key="4">
    <source>
        <dbReference type="PROSITE" id="PS50887"/>
    </source>
</evidence>
<dbReference type="PROSITE" id="PS50887">
    <property type="entry name" value="GGDEF"/>
    <property type="match status" value="1"/>
</dbReference>
<keyword evidence="2" id="KW-1133">Transmembrane helix</keyword>
<evidence type="ECO:0000256" key="1">
    <source>
        <dbReference type="SAM" id="MobiDB-lite"/>
    </source>
</evidence>
<dbReference type="SMART" id="SM00267">
    <property type="entry name" value="GGDEF"/>
    <property type="match status" value="1"/>
</dbReference>
<proteinExistence type="predicted"/>
<dbReference type="Gene3D" id="3.30.450.20">
    <property type="entry name" value="PAS domain"/>
    <property type="match status" value="2"/>
</dbReference>
<dbReference type="CDD" id="cd01948">
    <property type="entry name" value="EAL"/>
    <property type="match status" value="1"/>
</dbReference>
<dbReference type="Gene3D" id="3.30.70.270">
    <property type="match status" value="1"/>
</dbReference>
<dbReference type="InterPro" id="IPR000160">
    <property type="entry name" value="GGDEF_dom"/>
</dbReference>
<evidence type="ECO:0000256" key="2">
    <source>
        <dbReference type="SAM" id="Phobius"/>
    </source>
</evidence>